<comment type="caution">
    <text evidence="1">The sequence shown here is derived from an EMBL/GenBank/DDBJ whole genome shotgun (WGS) entry which is preliminary data.</text>
</comment>
<dbReference type="EMBL" id="CAWUHB010000034">
    <property type="protein sequence ID" value="CAK7225931.1"/>
    <property type="molecule type" value="Genomic_DNA"/>
</dbReference>
<gene>
    <name evidence="1" type="ORF">SCUCBS95973_006031</name>
</gene>
<proteinExistence type="predicted"/>
<keyword evidence="2" id="KW-1185">Reference proteome</keyword>
<protein>
    <recommendedName>
        <fullName evidence="3">HNH nuclease domain-containing protein</fullName>
    </recommendedName>
</protein>
<name>A0ABP0C2U1_9PEZI</name>
<evidence type="ECO:0000313" key="2">
    <source>
        <dbReference type="Proteomes" id="UP001642405"/>
    </source>
</evidence>
<organism evidence="1 2">
    <name type="scientific">Sporothrix curviconia</name>
    <dbReference type="NCBI Taxonomy" id="1260050"/>
    <lineage>
        <taxon>Eukaryota</taxon>
        <taxon>Fungi</taxon>
        <taxon>Dikarya</taxon>
        <taxon>Ascomycota</taxon>
        <taxon>Pezizomycotina</taxon>
        <taxon>Sordariomycetes</taxon>
        <taxon>Sordariomycetidae</taxon>
        <taxon>Ophiostomatales</taxon>
        <taxon>Ophiostomataceae</taxon>
        <taxon>Sporothrix</taxon>
    </lineage>
</organism>
<reference evidence="1 2" key="1">
    <citation type="submission" date="2024-01" db="EMBL/GenBank/DDBJ databases">
        <authorList>
            <person name="Allen C."/>
            <person name="Tagirdzhanova G."/>
        </authorList>
    </citation>
    <scope>NUCLEOTIDE SEQUENCE [LARGE SCALE GENOMIC DNA]</scope>
</reference>
<evidence type="ECO:0000313" key="1">
    <source>
        <dbReference type="EMBL" id="CAK7225931.1"/>
    </source>
</evidence>
<sequence length="277" mass="31240">MSDAGESVVDDRHKRKESRCTPEYRPVDVPMMGERVCGHDYRGIGFAAVVHTIKSDEWGSASSAAHRVIMSDKVTEANERLVRTFHPAFFDTEEDDVQILYNKRERSMWLVTYTYRVPFTHAGGLPIHYAPPVSREVLPEFDRLIHSIDMVHEQLDPRCLLTEDHLCSLRIMFPNSCGVRLWLSHGIEVLYLTRSQLQEDQNQGDYIEYIAGLQPVTLSVHDCRPTTADDPEMINRSALGQENICTSSLGLKLRLPNNVPAITTATHGFVHAPGASV</sequence>
<evidence type="ECO:0008006" key="3">
    <source>
        <dbReference type="Google" id="ProtNLM"/>
    </source>
</evidence>
<accession>A0ABP0C2U1</accession>
<dbReference type="Proteomes" id="UP001642405">
    <property type="component" value="Unassembled WGS sequence"/>
</dbReference>